<dbReference type="HOGENOM" id="CLU_1648565_0_0_10"/>
<evidence type="ECO:0008006" key="3">
    <source>
        <dbReference type="Google" id="ProtNLM"/>
    </source>
</evidence>
<dbReference type="Proteomes" id="UP000003167">
    <property type="component" value="Unassembled WGS sequence"/>
</dbReference>
<evidence type="ECO:0000313" key="2">
    <source>
        <dbReference type="Proteomes" id="UP000003167"/>
    </source>
</evidence>
<gene>
    <name evidence="1" type="ORF">HMPREF9944_01001</name>
</gene>
<accession>H1HLF7</accession>
<reference evidence="1 2" key="1">
    <citation type="submission" date="2011-12" db="EMBL/GenBank/DDBJ databases">
        <title>The Genome Sequence of Prevotella maculosa OT 289.</title>
        <authorList>
            <consortium name="The Broad Institute Genome Sequencing Platform"/>
            <person name="Earl A."/>
            <person name="Ward D."/>
            <person name="Feldgarden M."/>
            <person name="Gevers D."/>
            <person name="Izard J."/>
            <person name="Blanton J.M."/>
            <person name="Mathney J."/>
            <person name="Tanner A.C."/>
            <person name="Dewhirst F.E."/>
            <person name="Young S.K."/>
            <person name="Zeng Q."/>
            <person name="Gargeya S."/>
            <person name="Fitzgerald M."/>
            <person name="Haas B."/>
            <person name="Abouelleil A."/>
            <person name="Alvarado L."/>
            <person name="Arachchi H.M."/>
            <person name="Berlin A."/>
            <person name="Chapman S.B."/>
            <person name="Gearin G."/>
            <person name="Goldberg J."/>
            <person name="Griggs A."/>
            <person name="Gujja S."/>
            <person name="Hansen M."/>
            <person name="Heiman D."/>
            <person name="Howarth C."/>
            <person name="Larimer J."/>
            <person name="Lui A."/>
            <person name="MacDonald P.J.P."/>
            <person name="McCowen C."/>
            <person name="Montmayeur A."/>
            <person name="Murphy C."/>
            <person name="Neiman D."/>
            <person name="Pearson M."/>
            <person name="Priest M."/>
            <person name="Roberts A."/>
            <person name="Saif S."/>
            <person name="Shea T."/>
            <person name="Sisk P."/>
            <person name="Stolte C."/>
            <person name="Sykes S."/>
            <person name="Wortman J."/>
            <person name="Nusbaum C."/>
            <person name="Birren B."/>
        </authorList>
    </citation>
    <scope>NUCLEOTIDE SEQUENCE [LARGE SCALE GENOMIC DNA]</scope>
    <source>
        <strain evidence="1 2">OT 289</strain>
    </source>
</reference>
<dbReference type="AlphaFoldDB" id="H1HLF7"/>
<protein>
    <recommendedName>
        <fullName evidence="3">Lipoprotein</fullName>
    </recommendedName>
</protein>
<dbReference type="EMBL" id="AGEK01000018">
    <property type="protein sequence ID" value="EHO72289.1"/>
    <property type="molecule type" value="Genomic_DNA"/>
</dbReference>
<sequence length="162" mass="18671">MLLNMKKTFIYTLFAAICFLLGGCKENYSRGEKVGNLIEFTKKGVIYDSWEGRLNLTQTGMNTSGEPFSFSFDNDRTDQDSLIKLLYRAQVEGWKVQIKYHSVWGLKNIFSNRGETNYFVDDVTVLDKDFANVAKRLSGARQGRVVDTVYVVIDKNELRNRR</sequence>
<evidence type="ECO:0000313" key="1">
    <source>
        <dbReference type="EMBL" id="EHO72289.1"/>
    </source>
</evidence>
<dbReference type="PROSITE" id="PS51257">
    <property type="entry name" value="PROKAR_LIPOPROTEIN"/>
    <property type="match status" value="1"/>
</dbReference>
<proteinExistence type="predicted"/>
<dbReference type="PATRIC" id="fig|999422.3.peg.1031"/>
<organism evidence="1 2">
    <name type="scientific">Segatella maculosa OT 289</name>
    <dbReference type="NCBI Taxonomy" id="999422"/>
    <lineage>
        <taxon>Bacteria</taxon>
        <taxon>Pseudomonadati</taxon>
        <taxon>Bacteroidota</taxon>
        <taxon>Bacteroidia</taxon>
        <taxon>Bacteroidales</taxon>
        <taxon>Prevotellaceae</taxon>
        <taxon>Segatella</taxon>
    </lineage>
</organism>
<comment type="caution">
    <text evidence="1">The sequence shown here is derived from an EMBL/GenBank/DDBJ whole genome shotgun (WGS) entry which is preliminary data.</text>
</comment>
<keyword evidence="2" id="KW-1185">Reference proteome</keyword>
<name>H1HLF7_9BACT</name>
<dbReference type="STRING" id="999422.HMPREF9944_01001"/>